<dbReference type="PROSITE" id="PS51192">
    <property type="entry name" value="HELICASE_ATP_BIND_1"/>
    <property type="match status" value="1"/>
</dbReference>
<dbReference type="GO" id="GO:0016887">
    <property type="term" value="F:ATP hydrolysis activity"/>
    <property type="evidence" value="ECO:0007669"/>
    <property type="project" value="InterPro"/>
</dbReference>
<dbReference type="NCBIfam" id="NF003673">
    <property type="entry name" value="PRK05298.1"/>
    <property type="match status" value="1"/>
</dbReference>
<dbReference type="InterPro" id="IPR014001">
    <property type="entry name" value="Helicase_ATP-bd"/>
</dbReference>
<feature type="binding site" evidence="13">
    <location>
        <begin position="37"/>
        <end position="44"/>
    </location>
    <ligand>
        <name>ATP</name>
        <dbReference type="ChEBI" id="CHEBI:30616"/>
    </ligand>
</feature>
<comment type="similarity">
    <text evidence="2 13 14">Belongs to the UvrB family.</text>
</comment>
<dbReference type="OrthoDB" id="9806651at2"/>
<evidence type="ECO:0000256" key="1">
    <source>
        <dbReference type="ARBA" id="ARBA00004496"/>
    </source>
</evidence>
<dbReference type="CDD" id="cd17916">
    <property type="entry name" value="DEXHc_UvrB"/>
    <property type="match status" value="1"/>
</dbReference>
<dbReference type="PROSITE" id="PS51194">
    <property type="entry name" value="HELICASE_CTER"/>
    <property type="match status" value="1"/>
</dbReference>
<evidence type="ECO:0000256" key="12">
    <source>
        <dbReference type="ARBA" id="ARBA00029504"/>
    </source>
</evidence>
<keyword evidence="19" id="KW-1185">Reference proteome</keyword>
<dbReference type="GO" id="GO:0005737">
    <property type="term" value="C:cytoplasm"/>
    <property type="evidence" value="ECO:0007669"/>
    <property type="project" value="UniProtKB-SubCell"/>
</dbReference>
<dbReference type="Pfam" id="PF17757">
    <property type="entry name" value="UvrB_inter"/>
    <property type="match status" value="1"/>
</dbReference>
<dbReference type="RefSeq" id="WP_066254372.1">
    <property type="nucleotide sequence ID" value="NZ_VSKL01000005.1"/>
</dbReference>
<evidence type="ECO:0000313" key="18">
    <source>
        <dbReference type="EMBL" id="TYB72071.1"/>
    </source>
</evidence>
<dbReference type="CDD" id="cd18790">
    <property type="entry name" value="SF2_C_UvrB"/>
    <property type="match status" value="1"/>
</dbReference>
<dbReference type="PANTHER" id="PTHR24029">
    <property type="entry name" value="UVRABC SYSTEM PROTEIN B"/>
    <property type="match status" value="1"/>
</dbReference>
<evidence type="ECO:0000259" key="17">
    <source>
        <dbReference type="PROSITE" id="PS51194"/>
    </source>
</evidence>
<sequence length="667" mass="76580">MKFKIKSEFKPTGDQPQAIKKLVAGIDSQEKYQTLLGVTGSGKTFTVANVIEEVQKPTLVLAHNKTLAAQLYSEFKQFFPENAVEYFVSYYDYYQPEAYIPVSGVYIEKDLSINEEIEKMRLSTTSSLLSGRRDVIVIASVSCLYGIGNPVEFQKNVISIERDQVISRTKLLHRLVQSLYSRTEGEFNHGNFRIKGDTVDVFPSYDDHAFRIHFFGDEIEEIEAFNVQTNEVLEKYDRLNIYPANMFVTSPDVLQGAIKSIQDDLVKQYDYFKEIGKHLEAKRLKERTEFDLEMIRELGYCSGIENYSRYLDGRQPGTRPFCLLDYFPDDFLMVVDESHVTISQVHAMYGGDFSRKVNLVDYGFRLPAAMDNRPLKFEEFEALQNQVIYVSATPADYELEKSDGVFVEQIIRPTGLLDPVIEVRPSLNQIDDLIEEIHLRIEKDERTLVTTLTKRMAEELTKYLDRIQIRCRYIHSDVDTLERVEIMQDLRKGLFDVLVGVNLLREGLDLPEVSLVAILDADKEGFLRSARSLTQTVGRAARNLNGKAIMYADRITKSMQKTIDETEYRREKQIAYNTKHNLVPTALNKSLDNALTKNSVSTYSYALEAAKAAEPESQYLTKGALEKKIRENRKMMEQAAKALDFLEAAQFRDLIKGYQEKLEKLKV</sequence>
<feature type="domain" description="Helicase ATP-binding" evidence="16">
    <location>
        <begin position="24"/>
        <end position="160"/>
    </location>
</feature>
<evidence type="ECO:0000256" key="2">
    <source>
        <dbReference type="ARBA" id="ARBA00008533"/>
    </source>
</evidence>
<keyword evidence="10 13" id="KW-0742">SOS response</keyword>
<dbReference type="GO" id="GO:0009381">
    <property type="term" value="F:excinuclease ABC activity"/>
    <property type="evidence" value="ECO:0007669"/>
    <property type="project" value="UniProtKB-UniRule"/>
</dbReference>
<dbReference type="EMBL" id="VSKL01000005">
    <property type="protein sequence ID" value="TYB72071.1"/>
    <property type="molecule type" value="Genomic_DNA"/>
</dbReference>
<dbReference type="InterPro" id="IPR027417">
    <property type="entry name" value="P-loop_NTPase"/>
</dbReference>
<evidence type="ECO:0000256" key="3">
    <source>
        <dbReference type="ARBA" id="ARBA00022490"/>
    </source>
</evidence>
<dbReference type="Proteomes" id="UP000324358">
    <property type="component" value="Unassembled WGS sequence"/>
</dbReference>
<comment type="subunit">
    <text evidence="11 13 14">Forms a heterotetramer with UvrA during the search for lesions. Interacts with UvrC in an incision complex.</text>
</comment>
<keyword evidence="9 13" id="KW-0234">DNA repair</keyword>
<dbReference type="AlphaFoldDB" id="A0A5D0QTN8"/>
<comment type="domain">
    <text evidence="13">The beta-hairpin motif is involved in DNA binding.</text>
</comment>
<organism evidence="18 19">
    <name type="scientific">Bizionia algoritergicola</name>
    <dbReference type="NCBI Taxonomy" id="291187"/>
    <lineage>
        <taxon>Bacteria</taxon>
        <taxon>Pseudomonadati</taxon>
        <taxon>Bacteroidota</taxon>
        <taxon>Flavobacteriia</taxon>
        <taxon>Flavobacteriales</taxon>
        <taxon>Flavobacteriaceae</taxon>
        <taxon>Bizionia</taxon>
    </lineage>
</organism>
<dbReference type="PANTHER" id="PTHR24029:SF0">
    <property type="entry name" value="UVRABC SYSTEM PROTEIN B"/>
    <property type="match status" value="1"/>
</dbReference>
<dbReference type="InterPro" id="IPR001650">
    <property type="entry name" value="Helicase_C-like"/>
</dbReference>
<dbReference type="PROSITE" id="PS50151">
    <property type="entry name" value="UVR"/>
    <property type="match status" value="1"/>
</dbReference>
<evidence type="ECO:0000256" key="13">
    <source>
        <dbReference type="HAMAP-Rule" id="MF_00204"/>
    </source>
</evidence>
<protein>
    <recommendedName>
        <fullName evidence="12 13">UvrABC system protein B</fullName>
        <shortName evidence="13">Protein UvrB</shortName>
    </recommendedName>
    <alternativeName>
        <fullName evidence="13">Excinuclease ABC subunit B</fullName>
    </alternativeName>
</protein>
<evidence type="ECO:0000256" key="14">
    <source>
        <dbReference type="RuleBase" id="RU003587"/>
    </source>
</evidence>
<dbReference type="Gene3D" id="3.40.50.300">
    <property type="entry name" value="P-loop containing nucleotide triphosphate hydrolases"/>
    <property type="match status" value="3"/>
</dbReference>
<evidence type="ECO:0000256" key="7">
    <source>
        <dbReference type="ARBA" id="ARBA00022840"/>
    </source>
</evidence>
<dbReference type="Gene3D" id="4.10.860.10">
    <property type="entry name" value="UVR domain"/>
    <property type="match status" value="1"/>
</dbReference>
<dbReference type="SUPFAM" id="SSF52540">
    <property type="entry name" value="P-loop containing nucleoside triphosphate hydrolases"/>
    <property type="match status" value="2"/>
</dbReference>
<dbReference type="SMART" id="SM00487">
    <property type="entry name" value="DEXDc"/>
    <property type="match status" value="1"/>
</dbReference>
<dbReference type="Pfam" id="PF00271">
    <property type="entry name" value="Helicase_C"/>
    <property type="match status" value="1"/>
</dbReference>
<dbReference type="SMART" id="SM00490">
    <property type="entry name" value="HELICc"/>
    <property type="match status" value="1"/>
</dbReference>
<keyword evidence="5 13" id="KW-0227">DNA damage</keyword>
<evidence type="ECO:0000256" key="5">
    <source>
        <dbReference type="ARBA" id="ARBA00022763"/>
    </source>
</evidence>
<evidence type="ECO:0000256" key="11">
    <source>
        <dbReference type="ARBA" id="ARBA00026033"/>
    </source>
</evidence>
<dbReference type="GO" id="GO:0005524">
    <property type="term" value="F:ATP binding"/>
    <property type="evidence" value="ECO:0007669"/>
    <property type="project" value="UniProtKB-UniRule"/>
</dbReference>
<dbReference type="Pfam" id="PF04851">
    <property type="entry name" value="ResIII"/>
    <property type="match status" value="1"/>
</dbReference>
<dbReference type="InterPro" id="IPR041471">
    <property type="entry name" value="UvrB_inter"/>
</dbReference>
<feature type="domain" description="Helicase C-terminal" evidence="17">
    <location>
        <begin position="429"/>
        <end position="591"/>
    </location>
</feature>
<dbReference type="InterPro" id="IPR004807">
    <property type="entry name" value="UvrB"/>
</dbReference>
<evidence type="ECO:0000256" key="4">
    <source>
        <dbReference type="ARBA" id="ARBA00022741"/>
    </source>
</evidence>
<feature type="domain" description="UVR" evidence="15">
    <location>
        <begin position="626"/>
        <end position="661"/>
    </location>
</feature>
<dbReference type="InterPro" id="IPR001943">
    <property type="entry name" value="UVR_dom"/>
</dbReference>
<dbReference type="GO" id="GO:0006289">
    <property type="term" value="P:nucleotide-excision repair"/>
    <property type="evidence" value="ECO:0007669"/>
    <property type="project" value="UniProtKB-UniRule"/>
</dbReference>
<keyword evidence="4 13" id="KW-0547">Nucleotide-binding</keyword>
<evidence type="ECO:0000259" key="16">
    <source>
        <dbReference type="PROSITE" id="PS51192"/>
    </source>
</evidence>
<gene>
    <name evidence="13 18" type="primary">uvrB</name>
    <name evidence="18" type="ORF">ES675_12980</name>
</gene>
<dbReference type="InterPro" id="IPR024759">
    <property type="entry name" value="UvrB_YAD/RRR_dom"/>
</dbReference>
<dbReference type="SUPFAM" id="SSF46600">
    <property type="entry name" value="C-terminal UvrC-binding domain of UvrB"/>
    <property type="match status" value="1"/>
</dbReference>
<evidence type="ECO:0000256" key="10">
    <source>
        <dbReference type="ARBA" id="ARBA00023236"/>
    </source>
</evidence>
<accession>A0A5D0QTN8</accession>
<dbReference type="InterPro" id="IPR036876">
    <property type="entry name" value="UVR_dom_sf"/>
</dbReference>
<dbReference type="GO" id="GO:0009380">
    <property type="term" value="C:excinuclease repair complex"/>
    <property type="evidence" value="ECO:0007669"/>
    <property type="project" value="InterPro"/>
</dbReference>
<feature type="short sequence motif" description="Beta-hairpin" evidence="13">
    <location>
        <begin position="90"/>
        <end position="113"/>
    </location>
</feature>
<name>A0A5D0QTN8_9FLAO</name>
<keyword evidence="6 13" id="KW-0228">DNA excision</keyword>
<evidence type="ECO:0000256" key="8">
    <source>
        <dbReference type="ARBA" id="ARBA00022881"/>
    </source>
</evidence>
<keyword evidence="7 13" id="KW-0067">ATP-binding</keyword>
<evidence type="ECO:0000259" key="15">
    <source>
        <dbReference type="PROSITE" id="PS50151"/>
    </source>
</evidence>
<comment type="function">
    <text evidence="13">The UvrABC repair system catalyzes the recognition and processing of DNA lesions. A damage recognition complex composed of 2 UvrA and 2 UvrB subunits scans DNA for abnormalities. Upon binding of the UvrA(2)B(2) complex to a putative damaged site, the DNA wraps around one UvrB monomer. DNA wrap is dependent on ATP binding by UvrB and probably causes local melting of the DNA helix, facilitating insertion of UvrB beta-hairpin between the DNA strands. Then UvrB probes one DNA strand for the presence of a lesion. If a lesion is found the UvrA subunits dissociate and the UvrB-DNA preincision complex is formed. This complex is subsequently bound by UvrC and the second UvrB is released. If no lesion is found, the DNA wraps around the other UvrB subunit that will check the other stand for damage.</text>
</comment>
<comment type="subcellular location">
    <subcellularLocation>
        <location evidence="1 13 14">Cytoplasm</location>
    </subcellularLocation>
</comment>
<evidence type="ECO:0000313" key="19">
    <source>
        <dbReference type="Proteomes" id="UP000324358"/>
    </source>
</evidence>
<dbReference type="NCBIfam" id="TIGR00631">
    <property type="entry name" value="uvrb"/>
    <property type="match status" value="1"/>
</dbReference>
<evidence type="ECO:0000256" key="9">
    <source>
        <dbReference type="ARBA" id="ARBA00023204"/>
    </source>
</evidence>
<dbReference type="Pfam" id="PF12344">
    <property type="entry name" value="UvrB"/>
    <property type="match status" value="1"/>
</dbReference>
<proteinExistence type="inferred from homology"/>
<evidence type="ECO:0000256" key="6">
    <source>
        <dbReference type="ARBA" id="ARBA00022769"/>
    </source>
</evidence>
<comment type="caution">
    <text evidence="18">The sequence shown here is derived from an EMBL/GenBank/DDBJ whole genome shotgun (WGS) entry which is preliminary data.</text>
</comment>
<dbReference type="InterPro" id="IPR006935">
    <property type="entry name" value="Helicase/UvrB_N"/>
</dbReference>
<keyword evidence="3 13" id="KW-0963">Cytoplasm</keyword>
<dbReference type="Pfam" id="PF02151">
    <property type="entry name" value="UVR"/>
    <property type="match status" value="1"/>
</dbReference>
<reference evidence="18 19" key="1">
    <citation type="submission" date="2019-08" db="EMBL/GenBank/DDBJ databases">
        <title>Genomes of Antarctic Bizionia species.</title>
        <authorList>
            <person name="Bowman J.P."/>
        </authorList>
    </citation>
    <scope>NUCLEOTIDE SEQUENCE [LARGE SCALE GENOMIC DNA]</scope>
    <source>
        <strain evidence="18 19">APA-1</strain>
    </source>
</reference>
<dbReference type="GO" id="GO:0009432">
    <property type="term" value="P:SOS response"/>
    <property type="evidence" value="ECO:0007669"/>
    <property type="project" value="UniProtKB-UniRule"/>
</dbReference>
<dbReference type="HAMAP" id="MF_00204">
    <property type="entry name" value="UvrB"/>
    <property type="match status" value="1"/>
</dbReference>
<dbReference type="GO" id="GO:0003677">
    <property type="term" value="F:DNA binding"/>
    <property type="evidence" value="ECO:0007669"/>
    <property type="project" value="UniProtKB-UniRule"/>
</dbReference>
<keyword evidence="8 13" id="KW-0267">Excision nuclease</keyword>